<dbReference type="Pfam" id="PF03892">
    <property type="entry name" value="NapB"/>
    <property type="match status" value="1"/>
</dbReference>
<dbReference type="Gene3D" id="1.10.1130.10">
    <property type="entry name" value="Flavocytochrome C3, Chain A"/>
    <property type="match status" value="1"/>
</dbReference>
<keyword evidence="5" id="KW-0349">Heme</keyword>
<keyword evidence="8 12" id="KW-0574">Periplasm</keyword>
<keyword evidence="10" id="KW-0408">Iron</keyword>
<evidence type="ECO:0000256" key="10">
    <source>
        <dbReference type="ARBA" id="ARBA00023004"/>
    </source>
</evidence>
<dbReference type="InterPro" id="IPR005591">
    <property type="entry name" value="NapB"/>
</dbReference>
<organism evidence="15 16">
    <name type="scientific">Variovorax robiniae</name>
    <dbReference type="NCBI Taxonomy" id="1836199"/>
    <lineage>
        <taxon>Bacteria</taxon>
        <taxon>Pseudomonadati</taxon>
        <taxon>Pseudomonadota</taxon>
        <taxon>Betaproteobacteria</taxon>
        <taxon>Burkholderiales</taxon>
        <taxon>Comamonadaceae</taxon>
        <taxon>Variovorax</taxon>
    </lineage>
</organism>
<evidence type="ECO:0000256" key="4">
    <source>
        <dbReference type="ARBA" id="ARBA00022448"/>
    </source>
</evidence>
<keyword evidence="7 14" id="KW-0732">Signal</keyword>
<accession>A0ABU8X6P4</accession>
<comment type="caution">
    <text evidence="15">The sequence shown here is derived from an EMBL/GenBank/DDBJ whole genome shotgun (WGS) entry which is preliminary data.</text>
</comment>
<gene>
    <name evidence="15" type="ORF">WKW79_12115</name>
</gene>
<protein>
    <recommendedName>
        <fullName evidence="3 12">Periplasmic nitrate reductase, electron transfer subunit</fullName>
    </recommendedName>
    <alternativeName>
        <fullName evidence="11 12">Diheme cytochrome c NapB</fullName>
    </alternativeName>
</protein>
<evidence type="ECO:0000256" key="5">
    <source>
        <dbReference type="ARBA" id="ARBA00022617"/>
    </source>
</evidence>
<proteinExistence type="inferred from homology"/>
<evidence type="ECO:0000256" key="13">
    <source>
        <dbReference type="SAM" id="MobiDB-lite"/>
    </source>
</evidence>
<dbReference type="EMBL" id="JBBKZS010000004">
    <property type="protein sequence ID" value="MEJ8855321.1"/>
    <property type="molecule type" value="Genomic_DNA"/>
</dbReference>
<sequence length="163" mass="17985">MHLRKLIPFIGLVGLCCACVFAQQPAATGLVDAARGRVAIPDPTKPPPLTNSVNDDQRRPRNYDMQPPTIPHRVDGYQIDKNFNKCMDCHARDKSAFTLAVPVSPTHYIDRDGKALQQISTRRYFCLQCHFAQEPVQPIVGNGFENVDALAKKAADASQAGKK</sequence>
<dbReference type="PANTHER" id="PTHR38604:SF1">
    <property type="entry name" value="PERIPLASMIC NITRATE REDUCTASE, ELECTRON TRANSFER SUBUNIT"/>
    <property type="match status" value="1"/>
</dbReference>
<evidence type="ECO:0000313" key="15">
    <source>
        <dbReference type="EMBL" id="MEJ8855321.1"/>
    </source>
</evidence>
<feature type="signal peptide" evidence="14">
    <location>
        <begin position="1"/>
        <end position="22"/>
    </location>
</feature>
<evidence type="ECO:0000256" key="9">
    <source>
        <dbReference type="ARBA" id="ARBA00022982"/>
    </source>
</evidence>
<evidence type="ECO:0000256" key="2">
    <source>
        <dbReference type="ARBA" id="ARBA00007368"/>
    </source>
</evidence>
<dbReference type="PIRSF" id="PIRSF006105">
    <property type="entry name" value="NapB"/>
    <property type="match status" value="1"/>
</dbReference>
<dbReference type="Proteomes" id="UP001367030">
    <property type="component" value="Unassembled WGS sequence"/>
</dbReference>
<evidence type="ECO:0000256" key="3">
    <source>
        <dbReference type="ARBA" id="ARBA00013773"/>
    </source>
</evidence>
<name>A0ABU8X6P4_9BURK</name>
<keyword evidence="6" id="KW-0479">Metal-binding</keyword>
<evidence type="ECO:0000256" key="7">
    <source>
        <dbReference type="ARBA" id="ARBA00022729"/>
    </source>
</evidence>
<evidence type="ECO:0000256" key="6">
    <source>
        <dbReference type="ARBA" id="ARBA00022723"/>
    </source>
</evidence>
<comment type="subunit">
    <text evidence="12">Component of the periplasmic nitrate reductase NapAB complex composed of NapA and NapB.</text>
</comment>
<dbReference type="GO" id="GO:0050140">
    <property type="term" value="F:nitrate reductase (cytochrome) activity"/>
    <property type="evidence" value="ECO:0007669"/>
    <property type="project" value="UniProtKB-EC"/>
</dbReference>
<dbReference type="PANTHER" id="PTHR38604">
    <property type="entry name" value="PERIPLASMIC NITRATE REDUCTASE, ELECTRON TRANSFER SUBUNIT"/>
    <property type="match status" value="1"/>
</dbReference>
<evidence type="ECO:0000313" key="16">
    <source>
        <dbReference type="Proteomes" id="UP001367030"/>
    </source>
</evidence>
<reference evidence="15 16" key="1">
    <citation type="submission" date="2024-03" db="EMBL/GenBank/DDBJ databases">
        <title>Novel species of the genus Variovorax.</title>
        <authorList>
            <person name="Liu Q."/>
            <person name="Xin Y.-H."/>
        </authorList>
    </citation>
    <scope>NUCLEOTIDE SEQUENCE [LARGE SCALE GENOMIC DNA]</scope>
    <source>
        <strain evidence="15 16">KACC 18901</strain>
    </source>
</reference>
<feature type="chain" id="PRO_5046041812" description="Periplasmic nitrate reductase, electron transfer subunit" evidence="14">
    <location>
        <begin position="23"/>
        <end position="163"/>
    </location>
</feature>
<evidence type="ECO:0000256" key="11">
    <source>
        <dbReference type="ARBA" id="ARBA00031832"/>
    </source>
</evidence>
<keyword evidence="15" id="KW-0560">Oxidoreductase</keyword>
<comment type="subcellular location">
    <subcellularLocation>
        <location evidence="1 12">Periplasm</location>
    </subcellularLocation>
</comment>
<dbReference type="RefSeq" id="WP_340335401.1">
    <property type="nucleotide sequence ID" value="NZ_JBBKZS010000004.1"/>
</dbReference>
<keyword evidence="4 12" id="KW-0813">Transport</keyword>
<comment type="similarity">
    <text evidence="2 12">Belongs to the NapB family.</text>
</comment>
<evidence type="ECO:0000256" key="8">
    <source>
        <dbReference type="ARBA" id="ARBA00022764"/>
    </source>
</evidence>
<keyword evidence="16" id="KW-1185">Reference proteome</keyword>
<feature type="region of interest" description="Disordered" evidence="13">
    <location>
        <begin position="38"/>
        <end position="70"/>
    </location>
</feature>
<evidence type="ECO:0000256" key="14">
    <source>
        <dbReference type="SAM" id="SignalP"/>
    </source>
</evidence>
<dbReference type="InterPro" id="IPR036280">
    <property type="entry name" value="Multihaem_cyt_sf"/>
</dbReference>
<evidence type="ECO:0000256" key="12">
    <source>
        <dbReference type="PIRNR" id="PIRNR006105"/>
    </source>
</evidence>
<evidence type="ECO:0000256" key="1">
    <source>
        <dbReference type="ARBA" id="ARBA00004418"/>
    </source>
</evidence>
<dbReference type="SUPFAM" id="SSF48695">
    <property type="entry name" value="Multiheme cytochromes"/>
    <property type="match status" value="1"/>
</dbReference>
<keyword evidence="9 12" id="KW-0249">Electron transport</keyword>
<comment type="function">
    <text evidence="12">Electron transfer subunit of the periplasmic nitrate reductase complex NapAB.</text>
</comment>